<evidence type="ECO:0008006" key="2">
    <source>
        <dbReference type="Google" id="ProtNLM"/>
    </source>
</evidence>
<gene>
    <name evidence="1" type="ORF">RJN63_21980</name>
</gene>
<sequence>MSQEDINEKIRAALFQLREVHPSSYIHLLLDGNRSCAEDDPLHFHRLPGREIPITPVIVKRADFSHDPAICPALVTLYTPGDRGYPDEALLDLSIAHAWRRHASINGTYVCGWLASERPAESLAPHIASACELFDLQLGRRRVLPLFETHRLALVADAGNHGFLRRWLGPISHWIWLDVSGRMRSLAAHDLEITSVAGKENLGLCEWKMQQRVADASLIVMAMLEAKHPLPAQPEIALNAALQRAQDMGLQRTEDLVFAVLNEFSFSPDWVRHPASQRAIHQALEGERTLSELMSELPDAILEEIATQGPGDVVQGKNSVLS</sequence>
<protein>
    <recommendedName>
        <fullName evidence="2">DUF4123 domain-containing protein</fullName>
    </recommendedName>
</protein>
<name>A0AAE4K843_9BURK</name>
<comment type="caution">
    <text evidence="1">The sequence shown here is derived from an EMBL/GenBank/DDBJ whole genome shotgun (WGS) entry which is preliminary data.</text>
</comment>
<proteinExistence type="predicted"/>
<accession>A0AAE4K843</accession>
<dbReference type="AlphaFoldDB" id="A0AAE4K843"/>
<dbReference type="RefSeq" id="WP_310837471.1">
    <property type="nucleotide sequence ID" value="NZ_JAVLSM010000006.1"/>
</dbReference>
<reference evidence="1" key="1">
    <citation type="submission" date="2023-02" db="EMBL/GenBank/DDBJ databases">
        <title>Description of Herbaspirillum huttiense subsp. nephrolepsisexaltata and Herbaspirillum huttiense subsp. lycopersicon.</title>
        <authorList>
            <person name="Poudel M."/>
            <person name="Sharma A."/>
            <person name="Goss E."/>
            <person name="Tapia J.H."/>
            <person name="Harmon C.M."/>
            <person name="Jones J.B."/>
        </authorList>
    </citation>
    <scope>NUCLEOTIDE SEQUENCE</scope>
    <source>
        <strain evidence="1">NC40101</strain>
    </source>
</reference>
<organism evidence="1">
    <name type="scientific">Herbaspirillum huttiense subsp. nephrolepidis</name>
    <dbReference type="NCBI Taxonomy" id="3075126"/>
    <lineage>
        <taxon>Bacteria</taxon>
        <taxon>Pseudomonadati</taxon>
        <taxon>Pseudomonadota</taxon>
        <taxon>Betaproteobacteria</taxon>
        <taxon>Burkholderiales</taxon>
        <taxon>Oxalobacteraceae</taxon>
        <taxon>Herbaspirillum</taxon>
    </lineage>
</organism>
<evidence type="ECO:0000313" key="1">
    <source>
        <dbReference type="EMBL" id="MDT0339519.1"/>
    </source>
</evidence>
<dbReference type="EMBL" id="JAVRAA010000013">
    <property type="protein sequence ID" value="MDT0339519.1"/>
    <property type="molecule type" value="Genomic_DNA"/>
</dbReference>